<evidence type="ECO:0000313" key="2">
    <source>
        <dbReference type="EMBL" id="KAL3733681.1"/>
    </source>
</evidence>
<comment type="caution">
    <text evidence="2">The sequence shown here is derived from an EMBL/GenBank/DDBJ whole genome shotgun (WGS) entry which is preliminary data.</text>
</comment>
<protein>
    <submittedName>
        <fullName evidence="2">Uncharacterized protein</fullName>
    </submittedName>
</protein>
<gene>
    <name evidence="2" type="ORF">ACJRO7_023107</name>
</gene>
<accession>A0ABD3K0N7</accession>
<dbReference type="EMBL" id="JBJKBG010000006">
    <property type="protein sequence ID" value="KAL3733681.1"/>
    <property type="molecule type" value="Genomic_DNA"/>
</dbReference>
<evidence type="ECO:0000256" key="1">
    <source>
        <dbReference type="SAM" id="MobiDB-lite"/>
    </source>
</evidence>
<sequence>MIGQAGGRQPTAGRGQKKCKFEAVFKSMQQARPATAGPVGGSGAAQPKKSEREANTADAAEEERRRRERMEFLLQLVCWGPD</sequence>
<reference evidence="2 3" key="1">
    <citation type="submission" date="2024-11" db="EMBL/GenBank/DDBJ databases">
        <title>Chromosome-level genome assembly of Eucalyptus globulus Labill. provides insights into its genome evolution.</title>
        <authorList>
            <person name="Li X."/>
        </authorList>
    </citation>
    <scope>NUCLEOTIDE SEQUENCE [LARGE SCALE GENOMIC DNA]</scope>
    <source>
        <strain evidence="2">CL2024</strain>
        <tissue evidence="2">Fresh tender leaves</tissue>
    </source>
</reference>
<dbReference type="Proteomes" id="UP001634007">
    <property type="component" value="Unassembled WGS sequence"/>
</dbReference>
<dbReference type="AlphaFoldDB" id="A0ABD3K0N7"/>
<organism evidence="2 3">
    <name type="scientific">Eucalyptus globulus</name>
    <name type="common">Tasmanian blue gum</name>
    <dbReference type="NCBI Taxonomy" id="34317"/>
    <lineage>
        <taxon>Eukaryota</taxon>
        <taxon>Viridiplantae</taxon>
        <taxon>Streptophyta</taxon>
        <taxon>Embryophyta</taxon>
        <taxon>Tracheophyta</taxon>
        <taxon>Spermatophyta</taxon>
        <taxon>Magnoliopsida</taxon>
        <taxon>eudicotyledons</taxon>
        <taxon>Gunneridae</taxon>
        <taxon>Pentapetalae</taxon>
        <taxon>rosids</taxon>
        <taxon>malvids</taxon>
        <taxon>Myrtales</taxon>
        <taxon>Myrtaceae</taxon>
        <taxon>Myrtoideae</taxon>
        <taxon>Eucalypteae</taxon>
        <taxon>Eucalyptus</taxon>
    </lineage>
</organism>
<proteinExistence type="predicted"/>
<feature type="region of interest" description="Disordered" evidence="1">
    <location>
        <begin position="30"/>
        <end position="66"/>
    </location>
</feature>
<keyword evidence="3" id="KW-1185">Reference proteome</keyword>
<name>A0ABD3K0N7_EUCGL</name>
<evidence type="ECO:0000313" key="3">
    <source>
        <dbReference type="Proteomes" id="UP001634007"/>
    </source>
</evidence>